<dbReference type="RefSeq" id="WP_131287167.1">
    <property type="nucleotide sequence ID" value="NZ_SJKA01000004.1"/>
</dbReference>
<dbReference type="Gene3D" id="1.10.260.40">
    <property type="entry name" value="lambda repressor-like DNA-binding domains"/>
    <property type="match status" value="1"/>
</dbReference>
<feature type="domain" description="HTH cro/C1-type" evidence="1">
    <location>
        <begin position="21"/>
        <end position="74"/>
    </location>
</feature>
<dbReference type="CDD" id="cd00093">
    <property type="entry name" value="HTH_XRE"/>
    <property type="match status" value="1"/>
</dbReference>
<evidence type="ECO:0000313" key="3">
    <source>
        <dbReference type="Proteomes" id="UP000292695"/>
    </source>
</evidence>
<dbReference type="EMBL" id="SJKA01000004">
    <property type="protein sequence ID" value="TCC34651.1"/>
    <property type="molecule type" value="Genomic_DNA"/>
</dbReference>
<dbReference type="PROSITE" id="PS50943">
    <property type="entry name" value="HTH_CROC1"/>
    <property type="match status" value="1"/>
</dbReference>
<sequence>MARLPVPARTRLAGERIGAHLTAWRKLQGLTAAQVADRAGLSRDTLRKLEHGETTVGLDVFLNVARVLGTLDRLVEALDPYETDLGRARADQALPKRVRR</sequence>
<evidence type="ECO:0000313" key="2">
    <source>
        <dbReference type="EMBL" id="TCC34651.1"/>
    </source>
</evidence>
<dbReference type="Proteomes" id="UP000292695">
    <property type="component" value="Unassembled WGS sequence"/>
</dbReference>
<proteinExistence type="predicted"/>
<dbReference type="GO" id="GO:0003677">
    <property type="term" value="F:DNA binding"/>
    <property type="evidence" value="ECO:0007669"/>
    <property type="project" value="InterPro"/>
</dbReference>
<dbReference type="InterPro" id="IPR010982">
    <property type="entry name" value="Lambda_DNA-bd_dom_sf"/>
</dbReference>
<dbReference type="OrthoDB" id="6637137at2"/>
<accession>A0A4R0IM42</accession>
<comment type="caution">
    <text evidence="2">The sequence shown here is derived from an EMBL/GenBank/DDBJ whole genome shotgun (WGS) entry which is preliminary data.</text>
</comment>
<gene>
    <name evidence="2" type="ORF">E0H50_12075</name>
</gene>
<dbReference type="SMART" id="SM00530">
    <property type="entry name" value="HTH_XRE"/>
    <property type="match status" value="1"/>
</dbReference>
<evidence type="ECO:0000259" key="1">
    <source>
        <dbReference type="PROSITE" id="PS50943"/>
    </source>
</evidence>
<name>A0A4R0IM42_9ACTN</name>
<protein>
    <submittedName>
        <fullName evidence="2">XRE family transcriptional regulator</fullName>
    </submittedName>
</protein>
<dbReference type="SUPFAM" id="SSF47413">
    <property type="entry name" value="lambda repressor-like DNA-binding domains"/>
    <property type="match status" value="1"/>
</dbReference>
<reference evidence="2 3" key="1">
    <citation type="submission" date="2019-02" db="EMBL/GenBank/DDBJ databases">
        <title>Kribbella capetownensis sp. nov. and Kribbella speibonae sp. nov., isolated from soil.</title>
        <authorList>
            <person name="Curtis S.M."/>
            <person name="Norton I."/>
            <person name="Everest G.J."/>
            <person name="Meyers P.R."/>
        </authorList>
    </citation>
    <scope>NUCLEOTIDE SEQUENCE [LARGE SCALE GENOMIC DNA]</scope>
    <source>
        <strain evidence="2 3">DSM 27082</strain>
    </source>
</reference>
<organism evidence="2 3">
    <name type="scientific">Kribbella sindirgiensis</name>
    <dbReference type="NCBI Taxonomy" id="1124744"/>
    <lineage>
        <taxon>Bacteria</taxon>
        <taxon>Bacillati</taxon>
        <taxon>Actinomycetota</taxon>
        <taxon>Actinomycetes</taxon>
        <taxon>Propionibacteriales</taxon>
        <taxon>Kribbellaceae</taxon>
        <taxon>Kribbella</taxon>
    </lineage>
</organism>
<dbReference type="Pfam" id="PF13560">
    <property type="entry name" value="HTH_31"/>
    <property type="match status" value="1"/>
</dbReference>
<dbReference type="InterPro" id="IPR001387">
    <property type="entry name" value="Cro/C1-type_HTH"/>
</dbReference>
<keyword evidence="3" id="KW-1185">Reference proteome</keyword>
<dbReference type="AlphaFoldDB" id="A0A4R0IM42"/>